<dbReference type="Pfam" id="PF02397">
    <property type="entry name" value="Bac_transf"/>
    <property type="match status" value="1"/>
</dbReference>
<dbReference type="GO" id="GO:0016780">
    <property type="term" value="F:phosphotransferase activity, for other substituted phosphate groups"/>
    <property type="evidence" value="ECO:0007669"/>
    <property type="project" value="TreeGrafter"/>
</dbReference>
<comment type="similarity">
    <text evidence="1">Belongs to the bacterial sugar transferase family.</text>
</comment>
<proteinExistence type="inferred from homology"/>
<comment type="caution">
    <text evidence="4">The sequence shown here is derived from an EMBL/GenBank/DDBJ whole genome shotgun (WGS) entry which is preliminary data.</text>
</comment>
<name>U2M427_9FIRM</name>
<evidence type="ECO:0000313" key="5">
    <source>
        <dbReference type="Proteomes" id="UP000016662"/>
    </source>
</evidence>
<dbReference type="STRING" id="411473.RUMCAL_01136"/>
<dbReference type="InterPro" id="IPR003362">
    <property type="entry name" value="Bact_transf"/>
</dbReference>
<dbReference type="Proteomes" id="UP000016662">
    <property type="component" value="Unassembled WGS sequence"/>
</dbReference>
<reference evidence="4 5" key="1">
    <citation type="submission" date="2013-07" db="EMBL/GenBank/DDBJ databases">
        <authorList>
            <person name="Weinstock G."/>
            <person name="Sodergren E."/>
            <person name="Wylie T."/>
            <person name="Fulton L."/>
            <person name="Fulton R."/>
            <person name="Fronick C."/>
            <person name="O'Laughlin M."/>
            <person name="Godfrey J."/>
            <person name="Miner T."/>
            <person name="Herter B."/>
            <person name="Appelbaum E."/>
            <person name="Cordes M."/>
            <person name="Lek S."/>
            <person name="Wollam A."/>
            <person name="Pepin K.H."/>
            <person name="Palsikar V.B."/>
            <person name="Mitreva M."/>
            <person name="Wilson R.K."/>
        </authorList>
    </citation>
    <scope>NUCLEOTIDE SEQUENCE [LARGE SCALE GENOMIC DNA]</scope>
    <source>
        <strain evidence="4 5">ATCC 27760</strain>
    </source>
</reference>
<keyword evidence="5" id="KW-1185">Reference proteome</keyword>
<keyword evidence="2" id="KW-0472">Membrane</keyword>
<gene>
    <name evidence="4" type="ORF">RUMCAL_01136</name>
</gene>
<evidence type="ECO:0000256" key="2">
    <source>
        <dbReference type="SAM" id="Phobius"/>
    </source>
</evidence>
<feature type="transmembrane region" description="Helical" evidence="2">
    <location>
        <begin position="52"/>
        <end position="75"/>
    </location>
</feature>
<keyword evidence="4" id="KW-0808">Transferase</keyword>
<dbReference type="EMBL" id="AWVF01000132">
    <property type="protein sequence ID" value="ERJ96504.1"/>
    <property type="molecule type" value="Genomic_DNA"/>
</dbReference>
<organism evidence="4 5">
    <name type="scientific">Ruminococcus callidus ATCC 27760</name>
    <dbReference type="NCBI Taxonomy" id="411473"/>
    <lineage>
        <taxon>Bacteria</taxon>
        <taxon>Bacillati</taxon>
        <taxon>Bacillota</taxon>
        <taxon>Clostridia</taxon>
        <taxon>Eubacteriales</taxon>
        <taxon>Oscillospiraceae</taxon>
        <taxon>Ruminococcus</taxon>
    </lineage>
</organism>
<evidence type="ECO:0000259" key="3">
    <source>
        <dbReference type="Pfam" id="PF02397"/>
    </source>
</evidence>
<dbReference type="PATRIC" id="fig|411473.3.peg.938"/>
<protein>
    <submittedName>
        <fullName evidence="4">Bacterial sugar transferase</fullName>
    </submittedName>
</protein>
<dbReference type="AlphaFoldDB" id="U2M427"/>
<sequence length="240" mass="27589">MEGVFMENLGYLLEDDDISPAVKRRSRTQTAASAQLENVSKTYLFVKRLADVMLSFLAVIVLSVPMLLIALAVFLQDFHNPIFKQLRVTKDGRFFTMYKFRTMCVNAEQKLEELRALNEADGPVFKMKKDPRVTPIGRFLRKTSLDELPQFFNVLNGSMSLVGPRPPLPKEVEKYTPYQMHRLDAKGGITCYWQCSGRSNIMFDEWVELDLKYIRDRSFATDAKILFRTVGAVLRRDGAE</sequence>
<evidence type="ECO:0000256" key="1">
    <source>
        <dbReference type="ARBA" id="ARBA00006464"/>
    </source>
</evidence>
<dbReference type="PANTHER" id="PTHR30576">
    <property type="entry name" value="COLANIC BIOSYNTHESIS UDP-GLUCOSE LIPID CARRIER TRANSFERASE"/>
    <property type="match status" value="1"/>
</dbReference>
<keyword evidence="2" id="KW-0812">Transmembrane</keyword>
<keyword evidence="2" id="KW-1133">Transmembrane helix</keyword>
<dbReference type="PANTHER" id="PTHR30576:SF10">
    <property type="entry name" value="SLL5057 PROTEIN"/>
    <property type="match status" value="1"/>
</dbReference>
<accession>U2M427</accession>
<evidence type="ECO:0000313" key="4">
    <source>
        <dbReference type="EMBL" id="ERJ96504.1"/>
    </source>
</evidence>
<dbReference type="eggNOG" id="COG2148">
    <property type="taxonomic scope" value="Bacteria"/>
</dbReference>
<feature type="domain" description="Bacterial sugar transferase" evidence="3">
    <location>
        <begin position="47"/>
        <end position="234"/>
    </location>
</feature>
<dbReference type="HOGENOM" id="CLU_024920_1_0_9"/>